<dbReference type="Proteomes" id="UP000655830">
    <property type="component" value="Unassembled WGS sequence"/>
</dbReference>
<keyword evidence="1" id="KW-1133">Transmembrane helix</keyword>
<reference evidence="2" key="1">
    <citation type="submission" date="2020-08" db="EMBL/GenBank/DDBJ databases">
        <title>Genome public.</title>
        <authorList>
            <person name="Liu C."/>
            <person name="Sun Q."/>
        </authorList>
    </citation>
    <scope>NUCLEOTIDE SEQUENCE</scope>
    <source>
        <strain evidence="2">NSJ-12</strain>
    </source>
</reference>
<dbReference type="RefSeq" id="WP_177670964.1">
    <property type="nucleotide sequence ID" value="NZ_JACRSY010000023.1"/>
</dbReference>
<keyword evidence="1" id="KW-0812">Transmembrane</keyword>
<protein>
    <submittedName>
        <fullName evidence="2">Uncharacterized protein</fullName>
    </submittedName>
</protein>
<evidence type="ECO:0000256" key="1">
    <source>
        <dbReference type="SAM" id="Phobius"/>
    </source>
</evidence>
<evidence type="ECO:0000313" key="2">
    <source>
        <dbReference type="EMBL" id="MBC8580544.1"/>
    </source>
</evidence>
<feature type="transmembrane region" description="Helical" evidence="1">
    <location>
        <begin position="9"/>
        <end position="29"/>
    </location>
</feature>
<name>A0A926EJ57_9FIRM</name>
<keyword evidence="1" id="KW-0472">Membrane</keyword>
<gene>
    <name evidence="2" type="ORF">H8718_13560</name>
</gene>
<evidence type="ECO:0000313" key="3">
    <source>
        <dbReference type="Proteomes" id="UP000655830"/>
    </source>
</evidence>
<comment type="caution">
    <text evidence="2">The sequence shown here is derived from an EMBL/GenBank/DDBJ whole genome shotgun (WGS) entry which is preliminary data.</text>
</comment>
<proteinExistence type="predicted"/>
<dbReference type="AlphaFoldDB" id="A0A926EJ57"/>
<accession>A0A926EJ57</accession>
<sequence>MKRMQMVKVLNVIALIVFIVIIGAALYIMKNDIGLIDGLNFGPGSYYYSDIPGWEKYFFTHKYAHSLSPIFIVGFFAGWGFLCWKAWIYLDRKLK</sequence>
<feature type="transmembrane region" description="Helical" evidence="1">
    <location>
        <begin position="70"/>
        <end position="90"/>
    </location>
</feature>
<organism evidence="2 3">
    <name type="scientific">Zhenhengia yiwuensis</name>
    <dbReference type="NCBI Taxonomy" id="2763666"/>
    <lineage>
        <taxon>Bacteria</taxon>
        <taxon>Bacillati</taxon>
        <taxon>Bacillota</taxon>
        <taxon>Clostridia</taxon>
        <taxon>Lachnospirales</taxon>
        <taxon>Lachnospiraceae</taxon>
        <taxon>Zhenhengia</taxon>
    </lineage>
</organism>
<keyword evidence="3" id="KW-1185">Reference proteome</keyword>
<dbReference type="EMBL" id="JACRSY010000023">
    <property type="protein sequence ID" value="MBC8580544.1"/>
    <property type="molecule type" value="Genomic_DNA"/>
</dbReference>